<gene>
    <name evidence="2" type="ORF">JCM16774_1235</name>
</gene>
<dbReference type="AlphaFoldDB" id="A0A510JE22"/>
<evidence type="ECO:0000313" key="2">
    <source>
        <dbReference type="EMBL" id="BBM36303.1"/>
    </source>
</evidence>
<feature type="transmembrane region" description="Helical" evidence="1">
    <location>
        <begin position="49"/>
        <end position="73"/>
    </location>
</feature>
<keyword evidence="1" id="KW-0472">Membrane</keyword>
<feature type="transmembrane region" description="Helical" evidence="1">
    <location>
        <begin position="111"/>
        <end position="128"/>
    </location>
</feature>
<sequence length="191" mass="22215">MTIFCNTICLLLYSYSYIILFIFPLLILLSYLAGVLLMQKILKKIVRAVLFMFFQLTILPVFSSVLSLILFPLNFYKTLYIIISGLVYMIFEVIFGVYIERKCSKKEKLGIILVDIIFILLVGIPYLVNFKKISLFFSKIFTAPIILYAKTFFPNGNLKNLTLLWFFMQISFLGGILLSNIVKSVFKKIYR</sequence>
<dbReference type="Proteomes" id="UP000321606">
    <property type="component" value="Chromosome"/>
</dbReference>
<feature type="transmembrane region" description="Helical" evidence="1">
    <location>
        <begin position="79"/>
        <end position="99"/>
    </location>
</feature>
<dbReference type="KEGG" id="lgo:JCM16774_1235"/>
<reference evidence="2 3" key="1">
    <citation type="submission" date="2019-07" db="EMBL/GenBank/DDBJ databases">
        <title>Complete Genome Sequence of Leptotrichia goodfellowii Strain JCM 16774.</title>
        <authorList>
            <person name="Watanabe S."/>
            <person name="Cui L."/>
        </authorList>
    </citation>
    <scope>NUCLEOTIDE SEQUENCE [LARGE SCALE GENOMIC DNA]</scope>
    <source>
        <strain evidence="2 3">JCM16774</strain>
    </source>
</reference>
<keyword evidence="1" id="KW-0812">Transmembrane</keyword>
<evidence type="ECO:0000313" key="3">
    <source>
        <dbReference type="Proteomes" id="UP000321606"/>
    </source>
</evidence>
<evidence type="ECO:0000256" key="1">
    <source>
        <dbReference type="SAM" id="Phobius"/>
    </source>
</evidence>
<feature type="transmembrane region" description="Helical" evidence="1">
    <location>
        <begin position="163"/>
        <end position="182"/>
    </location>
</feature>
<feature type="transmembrane region" description="Helical" evidence="1">
    <location>
        <begin position="12"/>
        <end position="37"/>
    </location>
</feature>
<dbReference type="STRING" id="714315.GCA_000516535_01241"/>
<proteinExistence type="predicted"/>
<protein>
    <submittedName>
        <fullName evidence="2">Uncharacterized protein</fullName>
    </submittedName>
</protein>
<dbReference type="EMBL" id="AP019822">
    <property type="protein sequence ID" value="BBM36303.1"/>
    <property type="molecule type" value="Genomic_DNA"/>
</dbReference>
<organism evidence="2 3">
    <name type="scientific">Pseudoleptotrichia goodfellowii</name>
    <dbReference type="NCBI Taxonomy" id="157692"/>
    <lineage>
        <taxon>Bacteria</taxon>
        <taxon>Fusobacteriati</taxon>
        <taxon>Fusobacteriota</taxon>
        <taxon>Fusobacteriia</taxon>
        <taxon>Fusobacteriales</taxon>
        <taxon>Leptotrichiaceae</taxon>
        <taxon>Pseudoleptotrichia</taxon>
    </lineage>
</organism>
<name>A0A510JE22_9FUSO</name>
<keyword evidence="1" id="KW-1133">Transmembrane helix</keyword>
<accession>A0A510JE22</accession>